<keyword evidence="2" id="KW-1015">Disulfide bond</keyword>
<evidence type="ECO:0000313" key="6">
    <source>
        <dbReference type="EMBL" id="PSR97867.1"/>
    </source>
</evidence>
<dbReference type="PANTHER" id="PTHR36710">
    <property type="entry name" value="PECTINESTERASE INHIBITOR-LIKE"/>
    <property type="match status" value="1"/>
</dbReference>
<feature type="signal peptide" evidence="4">
    <location>
        <begin position="1"/>
        <end position="32"/>
    </location>
</feature>
<dbReference type="SMART" id="SM00856">
    <property type="entry name" value="PMEI"/>
    <property type="match status" value="1"/>
</dbReference>
<gene>
    <name evidence="6" type="ORF">CEY00_Acc24516</name>
</gene>
<dbReference type="Proteomes" id="UP000241394">
    <property type="component" value="Chromosome LG22"/>
</dbReference>
<name>A0A2R6PVQ6_ACTCC</name>
<dbReference type="InParanoid" id="A0A2R6PVQ6"/>
<dbReference type="OMA" id="ISATEYC"/>
<proteinExistence type="inferred from homology"/>
<dbReference type="OrthoDB" id="764172at2759"/>
<dbReference type="NCBIfam" id="TIGR01614">
    <property type="entry name" value="PME_inhib"/>
    <property type="match status" value="1"/>
</dbReference>
<reference evidence="6 7" key="1">
    <citation type="submission" date="2017-07" db="EMBL/GenBank/DDBJ databases">
        <title>An improved, manually edited Actinidia chinensis var. chinensis (kiwifruit) genome highlights the challenges associated with draft genomes and gene prediction in plants.</title>
        <authorList>
            <person name="Pilkington S."/>
            <person name="Crowhurst R."/>
            <person name="Hilario E."/>
            <person name="Nardozza S."/>
            <person name="Fraser L."/>
            <person name="Peng Y."/>
            <person name="Gunaseelan K."/>
            <person name="Simpson R."/>
            <person name="Tahir J."/>
            <person name="Deroles S."/>
            <person name="Templeton K."/>
            <person name="Luo Z."/>
            <person name="Davy M."/>
            <person name="Cheng C."/>
            <person name="Mcneilage M."/>
            <person name="Scaglione D."/>
            <person name="Liu Y."/>
            <person name="Zhang Q."/>
            <person name="Datson P."/>
            <person name="De Silva N."/>
            <person name="Gardiner S."/>
            <person name="Bassett H."/>
            <person name="Chagne D."/>
            <person name="Mccallum J."/>
            <person name="Dzierzon H."/>
            <person name="Deng C."/>
            <person name="Wang Y.-Y."/>
            <person name="Barron N."/>
            <person name="Manako K."/>
            <person name="Bowen J."/>
            <person name="Foster T."/>
            <person name="Erridge Z."/>
            <person name="Tiffin H."/>
            <person name="Waite C."/>
            <person name="Davies K."/>
            <person name="Grierson E."/>
            <person name="Laing W."/>
            <person name="Kirk R."/>
            <person name="Chen X."/>
            <person name="Wood M."/>
            <person name="Montefiori M."/>
            <person name="Brummell D."/>
            <person name="Schwinn K."/>
            <person name="Catanach A."/>
            <person name="Fullerton C."/>
            <person name="Li D."/>
            <person name="Meiyalaghan S."/>
            <person name="Nieuwenhuizen N."/>
            <person name="Read N."/>
            <person name="Prakash R."/>
            <person name="Hunter D."/>
            <person name="Zhang H."/>
            <person name="Mckenzie M."/>
            <person name="Knabel M."/>
            <person name="Harris A."/>
            <person name="Allan A."/>
            <person name="Chen A."/>
            <person name="Janssen B."/>
            <person name="Plunkett B."/>
            <person name="Dwamena C."/>
            <person name="Voogd C."/>
            <person name="Leif D."/>
            <person name="Lafferty D."/>
            <person name="Souleyre E."/>
            <person name="Varkonyi-Gasic E."/>
            <person name="Gambi F."/>
            <person name="Hanley J."/>
            <person name="Yao J.-L."/>
            <person name="Cheung J."/>
            <person name="David K."/>
            <person name="Warren B."/>
            <person name="Marsh K."/>
            <person name="Snowden K."/>
            <person name="Lin-Wang K."/>
            <person name="Brian L."/>
            <person name="Martinez-Sanchez M."/>
            <person name="Wang M."/>
            <person name="Ileperuma N."/>
            <person name="Macnee N."/>
            <person name="Campin R."/>
            <person name="Mcatee P."/>
            <person name="Drummond R."/>
            <person name="Espley R."/>
            <person name="Ireland H."/>
            <person name="Wu R."/>
            <person name="Atkinson R."/>
            <person name="Karunairetnam S."/>
            <person name="Bulley S."/>
            <person name="Chunkath S."/>
            <person name="Hanley Z."/>
            <person name="Storey R."/>
            <person name="Thrimawithana A."/>
            <person name="Thomson S."/>
            <person name="David C."/>
            <person name="Testolin R."/>
        </authorList>
    </citation>
    <scope>NUCLEOTIDE SEQUENCE [LARGE SCALE GENOMIC DNA]</scope>
    <source>
        <strain evidence="7">cv. Red5</strain>
        <tissue evidence="6">Young leaf</tissue>
    </source>
</reference>
<dbReference type="FunFam" id="1.20.140.40:FF:000008">
    <property type="entry name" value="Invertase/pectin methylesterase inhibitor family protein"/>
    <property type="match status" value="1"/>
</dbReference>
<evidence type="ECO:0000256" key="1">
    <source>
        <dbReference type="ARBA" id="ARBA00022729"/>
    </source>
</evidence>
<evidence type="ECO:0000259" key="5">
    <source>
        <dbReference type="SMART" id="SM00856"/>
    </source>
</evidence>
<protein>
    <submittedName>
        <fullName evidence="6">Pectinesterase</fullName>
    </submittedName>
</protein>
<dbReference type="FunCoup" id="A0A2R6PVQ6">
    <property type="interactions" value="16"/>
</dbReference>
<dbReference type="CDD" id="cd15797">
    <property type="entry name" value="PMEI"/>
    <property type="match status" value="1"/>
</dbReference>
<dbReference type="SUPFAM" id="SSF101148">
    <property type="entry name" value="Plant invertase/pectin methylesterase inhibitor"/>
    <property type="match status" value="1"/>
</dbReference>
<keyword evidence="1 4" id="KW-0732">Signal</keyword>
<feature type="chain" id="PRO_5015342761" evidence="4">
    <location>
        <begin position="33"/>
        <end position="183"/>
    </location>
</feature>
<comment type="caution">
    <text evidence="6">The sequence shown here is derived from an EMBL/GenBank/DDBJ whole genome shotgun (WGS) entry which is preliminary data.</text>
</comment>
<accession>A0A2R6PVQ6</accession>
<keyword evidence="7" id="KW-1185">Reference proteome</keyword>
<evidence type="ECO:0000313" key="7">
    <source>
        <dbReference type="Proteomes" id="UP000241394"/>
    </source>
</evidence>
<dbReference type="STRING" id="1590841.A0A2R6PVQ6"/>
<organism evidence="6 7">
    <name type="scientific">Actinidia chinensis var. chinensis</name>
    <name type="common">Chinese soft-hair kiwi</name>
    <dbReference type="NCBI Taxonomy" id="1590841"/>
    <lineage>
        <taxon>Eukaryota</taxon>
        <taxon>Viridiplantae</taxon>
        <taxon>Streptophyta</taxon>
        <taxon>Embryophyta</taxon>
        <taxon>Tracheophyta</taxon>
        <taxon>Spermatophyta</taxon>
        <taxon>Magnoliopsida</taxon>
        <taxon>eudicotyledons</taxon>
        <taxon>Gunneridae</taxon>
        <taxon>Pentapetalae</taxon>
        <taxon>asterids</taxon>
        <taxon>Ericales</taxon>
        <taxon>Actinidiaceae</taxon>
        <taxon>Actinidia</taxon>
    </lineage>
</organism>
<dbReference type="GO" id="GO:0046910">
    <property type="term" value="F:pectinesterase inhibitor activity"/>
    <property type="evidence" value="ECO:0007669"/>
    <property type="project" value="InterPro"/>
</dbReference>
<dbReference type="InterPro" id="IPR006501">
    <property type="entry name" value="Pectinesterase_inhib_dom"/>
</dbReference>
<dbReference type="InterPro" id="IPR052421">
    <property type="entry name" value="PCW_Enzyme_Inhibitor"/>
</dbReference>
<evidence type="ECO:0000256" key="3">
    <source>
        <dbReference type="ARBA" id="ARBA00038471"/>
    </source>
</evidence>
<dbReference type="EMBL" id="NKQK01000022">
    <property type="protein sequence ID" value="PSR97867.1"/>
    <property type="molecule type" value="Genomic_DNA"/>
</dbReference>
<evidence type="ECO:0000256" key="2">
    <source>
        <dbReference type="ARBA" id="ARBA00023157"/>
    </source>
</evidence>
<dbReference type="Pfam" id="PF04043">
    <property type="entry name" value="PMEI"/>
    <property type="match status" value="1"/>
</dbReference>
<dbReference type="Gramene" id="PSR97867">
    <property type="protein sequence ID" value="PSR97867"/>
    <property type="gene ID" value="CEY00_Acc24516"/>
</dbReference>
<dbReference type="InterPro" id="IPR034086">
    <property type="entry name" value="PMEI_plant"/>
</dbReference>
<dbReference type="InterPro" id="IPR035513">
    <property type="entry name" value="Invertase/methylesterase_inhib"/>
</dbReference>
<evidence type="ECO:0000256" key="4">
    <source>
        <dbReference type="SAM" id="SignalP"/>
    </source>
</evidence>
<dbReference type="PANTHER" id="PTHR36710:SF4">
    <property type="entry name" value="PLANT INVERTASE_PECTIN METHYLESTERASE INHIBITOR SUPERFAMILY PROTEIN"/>
    <property type="match status" value="1"/>
</dbReference>
<comment type="similarity">
    <text evidence="3">Belongs to the PMEI family.</text>
</comment>
<sequence length="183" mass="19865">MTFSCCSSSLFVSLTLVILFISLSSEMPRVKAENDLINKYVPTLSNASRCLQVLKSDPRSASADLKGLGKISINKAKASAKQTSKLIASLKICATDSILKGQYGLCSQDYSDAFNSLEEAKRFLKFGDYVNFGIYAAAAFGGAEELFEEGPPDQPNQLWPADQELKDLCDIVKVLSSRLCGLT</sequence>
<feature type="domain" description="Pectinesterase inhibitor" evidence="5">
    <location>
        <begin position="32"/>
        <end position="175"/>
    </location>
</feature>
<reference evidence="7" key="2">
    <citation type="journal article" date="2018" name="BMC Genomics">
        <title>A manually annotated Actinidia chinensis var. chinensis (kiwifruit) genome highlights the challenges associated with draft genomes and gene prediction in plants.</title>
        <authorList>
            <person name="Pilkington S.M."/>
            <person name="Crowhurst R."/>
            <person name="Hilario E."/>
            <person name="Nardozza S."/>
            <person name="Fraser L."/>
            <person name="Peng Y."/>
            <person name="Gunaseelan K."/>
            <person name="Simpson R."/>
            <person name="Tahir J."/>
            <person name="Deroles S.C."/>
            <person name="Templeton K."/>
            <person name="Luo Z."/>
            <person name="Davy M."/>
            <person name="Cheng C."/>
            <person name="McNeilage M."/>
            <person name="Scaglione D."/>
            <person name="Liu Y."/>
            <person name="Zhang Q."/>
            <person name="Datson P."/>
            <person name="De Silva N."/>
            <person name="Gardiner S.E."/>
            <person name="Bassett H."/>
            <person name="Chagne D."/>
            <person name="McCallum J."/>
            <person name="Dzierzon H."/>
            <person name="Deng C."/>
            <person name="Wang Y.Y."/>
            <person name="Barron L."/>
            <person name="Manako K."/>
            <person name="Bowen J."/>
            <person name="Foster T.M."/>
            <person name="Erridge Z.A."/>
            <person name="Tiffin H."/>
            <person name="Waite C.N."/>
            <person name="Davies K.M."/>
            <person name="Grierson E.P."/>
            <person name="Laing W.A."/>
            <person name="Kirk R."/>
            <person name="Chen X."/>
            <person name="Wood M."/>
            <person name="Montefiori M."/>
            <person name="Brummell D.A."/>
            <person name="Schwinn K.E."/>
            <person name="Catanach A."/>
            <person name="Fullerton C."/>
            <person name="Li D."/>
            <person name="Meiyalaghan S."/>
            <person name="Nieuwenhuizen N."/>
            <person name="Read N."/>
            <person name="Prakash R."/>
            <person name="Hunter D."/>
            <person name="Zhang H."/>
            <person name="McKenzie M."/>
            <person name="Knabel M."/>
            <person name="Harris A."/>
            <person name="Allan A.C."/>
            <person name="Gleave A."/>
            <person name="Chen A."/>
            <person name="Janssen B.J."/>
            <person name="Plunkett B."/>
            <person name="Ampomah-Dwamena C."/>
            <person name="Voogd C."/>
            <person name="Leif D."/>
            <person name="Lafferty D."/>
            <person name="Souleyre E.J.F."/>
            <person name="Varkonyi-Gasic E."/>
            <person name="Gambi F."/>
            <person name="Hanley J."/>
            <person name="Yao J.L."/>
            <person name="Cheung J."/>
            <person name="David K.M."/>
            <person name="Warren B."/>
            <person name="Marsh K."/>
            <person name="Snowden K.C."/>
            <person name="Lin-Wang K."/>
            <person name="Brian L."/>
            <person name="Martinez-Sanchez M."/>
            <person name="Wang M."/>
            <person name="Ileperuma N."/>
            <person name="Macnee N."/>
            <person name="Campin R."/>
            <person name="McAtee P."/>
            <person name="Drummond R.S.M."/>
            <person name="Espley R.V."/>
            <person name="Ireland H.S."/>
            <person name="Wu R."/>
            <person name="Atkinson R.G."/>
            <person name="Karunairetnam S."/>
            <person name="Bulley S."/>
            <person name="Chunkath S."/>
            <person name="Hanley Z."/>
            <person name="Storey R."/>
            <person name="Thrimawithana A.H."/>
            <person name="Thomson S."/>
            <person name="David C."/>
            <person name="Testolin R."/>
            <person name="Huang H."/>
            <person name="Hellens R.P."/>
            <person name="Schaffer R.J."/>
        </authorList>
    </citation>
    <scope>NUCLEOTIDE SEQUENCE [LARGE SCALE GENOMIC DNA]</scope>
    <source>
        <strain evidence="7">cv. Red5</strain>
    </source>
</reference>
<dbReference type="Gene3D" id="1.20.140.40">
    <property type="entry name" value="Invertase/pectin methylesterase inhibitor family protein"/>
    <property type="match status" value="1"/>
</dbReference>
<dbReference type="AlphaFoldDB" id="A0A2R6PVQ6"/>